<name>A0AA37F9Q2_9ARCH</name>
<evidence type="ECO:0000313" key="1">
    <source>
        <dbReference type="EMBL" id="GGM76593.1"/>
    </source>
</evidence>
<proteinExistence type="predicted"/>
<evidence type="ECO:0000313" key="2">
    <source>
        <dbReference type="Proteomes" id="UP000632195"/>
    </source>
</evidence>
<gene>
    <name evidence="1" type="ORF">GCM10007108_13340</name>
</gene>
<sequence>MDMIPALFIDHGQHYDETYKMVDEIPKECSFKAIYARNDDALSKVKNNVIHVRASHIS</sequence>
<reference evidence="1" key="2">
    <citation type="submission" date="2022-09" db="EMBL/GenBank/DDBJ databases">
        <authorList>
            <person name="Sun Q."/>
            <person name="Ohkuma M."/>
        </authorList>
    </citation>
    <scope>NUCLEOTIDE SEQUENCE</scope>
    <source>
        <strain evidence="1">JCM 13583</strain>
    </source>
</reference>
<accession>A0AA37F9Q2</accession>
<dbReference type="AlphaFoldDB" id="A0AA37F9Q2"/>
<organism evidence="1 2">
    <name type="scientific">Thermogymnomonas acidicola</name>
    <dbReference type="NCBI Taxonomy" id="399579"/>
    <lineage>
        <taxon>Archaea</taxon>
        <taxon>Methanobacteriati</taxon>
        <taxon>Thermoplasmatota</taxon>
        <taxon>Thermoplasmata</taxon>
        <taxon>Thermoplasmatales</taxon>
        <taxon>Thermogymnomonas</taxon>
    </lineage>
</organism>
<dbReference type="SUPFAM" id="SSF52402">
    <property type="entry name" value="Adenine nucleotide alpha hydrolases-like"/>
    <property type="match status" value="1"/>
</dbReference>
<keyword evidence="2" id="KW-1185">Reference proteome</keyword>
<comment type="caution">
    <text evidence="1">The sequence shown here is derived from an EMBL/GenBank/DDBJ whole genome shotgun (WGS) entry which is preliminary data.</text>
</comment>
<reference evidence="1" key="1">
    <citation type="journal article" date="2014" name="Int. J. Syst. Evol. Microbiol.">
        <title>Complete genome sequence of Corynebacterium casei LMG S-19264T (=DSM 44701T), isolated from a smear-ripened cheese.</title>
        <authorList>
            <consortium name="US DOE Joint Genome Institute (JGI-PGF)"/>
            <person name="Walter F."/>
            <person name="Albersmeier A."/>
            <person name="Kalinowski J."/>
            <person name="Ruckert C."/>
        </authorList>
    </citation>
    <scope>NUCLEOTIDE SEQUENCE</scope>
    <source>
        <strain evidence="1">JCM 13583</strain>
    </source>
</reference>
<protein>
    <submittedName>
        <fullName evidence="1">Uncharacterized protein</fullName>
    </submittedName>
</protein>
<dbReference type="Proteomes" id="UP000632195">
    <property type="component" value="Unassembled WGS sequence"/>
</dbReference>
<dbReference type="EMBL" id="BMNY01000002">
    <property type="protein sequence ID" value="GGM76593.1"/>
    <property type="molecule type" value="Genomic_DNA"/>
</dbReference>